<organism evidence="2 3">
    <name type="scientific">Mycoplana ramosa</name>
    <name type="common">Mycoplana bullata</name>
    <dbReference type="NCBI Taxonomy" id="40837"/>
    <lineage>
        <taxon>Bacteria</taxon>
        <taxon>Pseudomonadati</taxon>
        <taxon>Pseudomonadota</taxon>
        <taxon>Alphaproteobacteria</taxon>
        <taxon>Hyphomicrobiales</taxon>
        <taxon>Rhizobiaceae</taxon>
        <taxon>Mycoplana</taxon>
    </lineage>
</organism>
<evidence type="ECO:0000259" key="1">
    <source>
        <dbReference type="PROSITE" id="PS51352"/>
    </source>
</evidence>
<reference evidence="3" key="1">
    <citation type="journal article" date="2019" name="Int. J. Syst. Evol. Microbiol.">
        <title>The Global Catalogue of Microorganisms (GCM) 10K type strain sequencing project: providing services to taxonomists for standard genome sequencing and annotation.</title>
        <authorList>
            <consortium name="The Broad Institute Genomics Platform"/>
            <consortium name="The Broad Institute Genome Sequencing Center for Infectious Disease"/>
            <person name="Wu L."/>
            <person name="Ma J."/>
        </authorList>
    </citation>
    <scope>NUCLEOTIDE SEQUENCE [LARGE SCALE GENOMIC DNA]</scope>
    <source>
        <strain evidence="3">CCUG 55609</strain>
    </source>
</reference>
<dbReference type="InterPro" id="IPR013740">
    <property type="entry name" value="Redoxin"/>
</dbReference>
<dbReference type="InterPro" id="IPR050553">
    <property type="entry name" value="Thioredoxin_ResA/DsbE_sf"/>
</dbReference>
<proteinExistence type="predicted"/>
<comment type="caution">
    <text evidence="2">The sequence shown here is derived from an EMBL/GenBank/DDBJ whole genome shotgun (WGS) entry which is preliminary data.</text>
</comment>
<dbReference type="InterPro" id="IPR013766">
    <property type="entry name" value="Thioredoxin_domain"/>
</dbReference>
<dbReference type="InterPro" id="IPR036249">
    <property type="entry name" value="Thioredoxin-like_sf"/>
</dbReference>
<sequence>MTVEKKPGRPAAKLLTLAALAGILAGAAAVYVMESRSGNGEPGTPVASAGQCQAAKEKAAALTPFLKGQVAAMMAADQPRPLPALAFNGPDGKPLTVADFAGKTLLVNLWATWCFPCREEMPALNALQKELGSDRFEVVAINIDTGTDEKPKAFLDETGVHDLGYYRDSSMGVFNALKKEGLAFGLPVTLLMDDKGCLIGAMNGPAVWDSEDAKALIKAALPAAPAS</sequence>
<gene>
    <name evidence="2" type="ORF">ACFQ33_08810</name>
</gene>
<dbReference type="PANTHER" id="PTHR42852">
    <property type="entry name" value="THIOL:DISULFIDE INTERCHANGE PROTEIN DSBE"/>
    <property type="match status" value="1"/>
</dbReference>
<dbReference type="SUPFAM" id="SSF52833">
    <property type="entry name" value="Thioredoxin-like"/>
    <property type="match status" value="1"/>
</dbReference>
<dbReference type="NCBIfam" id="NF047696">
    <property type="entry name" value="ThlDiSintTplARhiz"/>
    <property type="match status" value="1"/>
</dbReference>
<protein>
    <submittedName>
        <fullName evidence="2">TlpA family protein disulfide reductase</fullName>
    </submittedName>
</protein>
<dbReference type="EMBL" id="JBHTNF010000003">
    <property type="protein sequence ID" value="MFD1327994.1"/>
    <property type="molecule type" value="Genomic_DNA"/>
</dbReference>
<evidence type="ECO:0000313" key="3">
    <source>
        <dbReference type="Proteomes" id="UP001597173"/>
    </source>
</evidence>
<dbReference type="Proteomes" id="UP001597173">
    <property type="component" value="Unassembled WGS sequence"/>
</dbReference>
<dbReference type="Gene3D" id="3.40.30.10">
    <property type="entry name" value="Glutaredoxin"/>
    <property type="match status" value="1"/>
</dbReference>
<feature type="domain" description="Thioredoxin" evidence="1">
    <location>
        <begin position="76"/>
        <end position="222"/>
    </location>
</feature>
<dbReference type="CDD" id="cd02966">
    <property type="entry name" value="TlpA_like_family"/>
    <property type="match status" value="1"/>
</dbReference>
<dbReference type="RefSeq" id="WP_374836903.1">
    <property type="nucleotide sequence ID" value="NZ_JBHEEW010000003.1"/>
</dbReference>
<keyword evidence="3" id="KW-1185">Reference proteome</keyword>
<dbReference type="PROSITE" id="PS51352">
    <property type="entry name" value="THIOREDOXIN_2"/>
    <property type="match status" value="1"/>
</dbReference>
<accession>A0ABW3YVT1</accession>
<dbReference type="Pfam" id="PF08534">
    <property type="entry name" value="Redoxin"/>
    <property type="match status" value="1"/>
</dbReference>
<name>A0ABW3YVT1_MYCRA</name>
<dbReference type="PANTHER" id="PTHR42852:SF13">
    <property type="entry name" value="PROTEIN DIPZ"/>
    <property type="match status" value="1"/>
</dbReference>
<evidence type="ECO:0000313" key="2">
    <source>
        <dbReference type="EMBL" id="MFD1327994.1"/>
    </source>
</evidence>